<evidence type="ECO:0000313" key="5">
    <source>
        <dbReference type="Proteomes" id="UP001610432"/>
    </source>
</evidence>
<dbReference type="Pfam" id="PF07000">
    <property type="entry name" value="DUF1308"/>
    <property type="match status" value="1"/>
</dbReference>
<dbReference type="InterPro" id="IPR010733">
    <property type="entry name" value="DUF1308"/>
</dbReference>
<keyword evidence="1" id="KW-0175">Coiled coil</keyword>
<evidence type="ECO:0000313" key="4">
    <source>
        <dbReference type="EMBL" id="KAL2864734.1"/>
    </source>
</evidence>
<proteinExistence type="predicted"/>
<accession>A0ABR4LKU1</accession>
<reference evidence="4 5" key="1">
    <citation type="submission" date="2024-07" db="EMBL/GenBank/DDBJ databases">
        <title>Section-level genome sequencing and comparative genomics of Aspergillus sections Usti and Cavernicolus.</title>
        <authorList>
            <consortium name="Lawrence Berkeley National Laboratory"/>
            <person name="Nybo J.L."/>
            <person name="Vesth T.C."/>
            <person name="Theobald S."/>
            <person name="Frisvad J.C."/>
            <person name="Larsen T.O."/>
            <person name="Kjaerboelling I."/>
            <person name="Rothschild-Mancinelli K."/>
            <person name="Lyhne E.K."/>
            <person name="Kogle M.E."/>
            <person name="Barry K."/>
            <person name="Clum A."/>
            <person name="Na H."/>
            <person name="Ledsgaard L."/>
            <person name="Lin J."/>
            <person name="Lipzen A."/>
            <person name="Kuo A."/>
            <person name="Riley R."/>
            <person name="Mondo S."/>
            <person name="Labutti K."/>
            <person name="Haridas S."/>
            <person name="Pangalinan J."/>
            <person name="Salamov A.A."/>
            <person name="Simmons B.A."/>
            <person name="Magnuson J.K."/>
            <person name="Chen J."/>
            <person name="Drula E."/>
            <person name="Henrissat B."/>
            <person name="Wiebenga A."/>
            <person name="Lubbers R.J."/>
            <person name="Gomes A.C."/>
            <person name="Macurrencykelacurrency M.R."/>
            <person name="Stajich J."/>
            <person name="Grigoriev I.V."/>
            <person name="Mortensen U.H."/>
            <person name="De Vries R.P."/>
            <person name="Baker S.E."/>
            <person name="Andersen M.R."/>
        </authorList>
    </citation>
    <scope>NUCLEOTIDE SEQUENCE [LARGE SCALE GENOMIC DNA]</scope>
    <source>
        <strain evidence="4 5">CBS 449.75</strain>
    </source>
</reference>
<name>A0ABR4LKU1_9EURO</name>
<dbReference type="GeneID" id="98140562"/>
<dbReference type="PANTHER" id="PTHR13379">
    <property type="entry name" value="UNCHARACTERIZED DUF1308"/>
    <property type="match status" value="1"/>
</dbReference>
<gene>
    <name evidence="4" type="ORF">BJX67DRAFT_203105</name>
</gene>
<dbReference type="Proteomes" id="UP001610432">
    <property type="component" value="Unassembled WGS sequence"/>
</dbReference>
<evidence type="ECO:0000256" key="1">
    <source>
        <dbReference type="SAM" id="Coils"/>
    </source>
</evidence>
<evidence type="ECO:0000259" key="3">
    <source>
        <dbReference type="Pfam" id="PF07000"/>
    </source>
</evidence>
<dbReference type="PANTHER" id="PTHR13379:SF0">
    <property type="entry name" value="UPF0415 PROTEIN C7ORF25"/>
    <property type="match status" value="1"/>
</dbReference>
<protein>
    <recommendedName>
        <fullName evidence="3">DUF1308 domain-containing protein</fullName>
    </recommendedName>
</protein>
<feature type="domain" description="DUF1308" evidence="3">
    <location>
        <begin position="374"/>
        <end position="460"/>
    </location>
</feature>
<evidence type="ECO:0000256" key="2">
    <source>
        <dbReference type="SAM" id="MobiDB-lite"/>
    </source>
</evidence>
<sequence length="587" mass="66241">MRGNSTPDDQPPTIQINTGDQIENSESKGNQDHNPVPVPVPESESKSGNPRKDLAQSLLTRCRALLAELDAFKALLAETQRNPQIVEVRSLRSNVRSELKTLEKLSEQLDGAIAVTEGARGQIRAQDAGLGSGAEGEDGEKFQNELLDAEEAEIKIMHALRSSNLPFYEAVWWIAKRTCTGLVAFGKRFYWHGEGQGEEKTNRNKNKRKSVFVDIVADDGEEWVKVSTISETRLLFEMARKGWEGDSDDEDGEERTVLQNHDREEVSDYEDDDDDEIELLKLARDMRKAASLVRVNYRRPRLRFVIPKIEEGKDPEIDDLLKAIRGYSVTVECGEEVPLSQHHARGHSEASVASIQNEVRNLLPSRLKRFTSTINVDCTLLLAIISDLSHYRNIAPSAKHHKAINRQIEIERERPLLPTELWPVMEARSLVCTSQAAKRMREIVETIGTETERQRMAIMMGDQSFSEAKSAFLIEEFQKLSDYKVPSQLRLPIRTVDAQPAINTGKQQGKLPPVGQKVEDTLSDINTSVFMYGWVSEVMTITSNRTVVKLIETTIEEQRDDEDLKGPLIWVCDTARSLIGKEKSRKS</sequence>
<feature type="region of interest" description="Disordered" evidence="2">
    <location>
        <begin position="1"/>
        <end position="51"/>
    </location>
</feature>
<organism evidence="4 5">
    <name type="scientific">Aspergillus lucknowensis</name>
    <dbReference type="NCBI Taxonomy" id="176173"/>
    <lineage>
        <taxon>Eukaryota</taxon>
        <taxon>Fungi</taxon>
        <taxon>Dikarya</taxon>
        <taxon>Ascomycota</taxon>
        <taxon>Pezizomycotina</taxon>
        <taxon>Eurotiomycetes</taxon>
        <taxon>Eurotiomycetidae</taxon>
        <taxon>Eurotiales</taxon>
        <taxon>Aspergillaceae</taxon>
        <taxon>Aspergillus</taxon>
        <taxon>Aspergillus subgen. Nidulantes</taxon>
    </lineage>
</organism>
<dbReference type="EMBL" id="JBFXLQ010000038">
    <property type="protein sequence ID" value="KAL2864734.1"/>
    <property type="molecule type" value="Genomic_DNA"/>
</dbReference>
<comment type="caution">
    <text evidence="4">The sequence shown here is derived from an EMBL/GenBank/DDBJ whole genome shotgun (WGS) entry which is preliminary data.</text>
</comment>
<feature type="compositionally biased region" description="Polar residues" evidence="2">
    <location>
        <begin position="1"/>
        <end position="24"/>
    </location>
</feature>
<keyword evidence="5" id="KW-1185">Reference proteome</keyword>
<feature type="coiled-coil region" evidence="1">
    <location>
        <begin position="62"/>
        <end position="108"/>
    </location>
</feature>
<dbReference type="RefSeq" id="XP_070883713.1">
    <property type="nucleotide sequence ID" value="XM_071025490.1"/>
</dbReference>